<dbReference type="Proteomes" id="UP000295008">
    <property type="component" value="Unassembled WGS sequence"/>
</dbReference>
<dbReference type="InterPro" id="IPR029056">
    <property type="entry name" value="Ribokinase-like"/>
</dbReference>
<gene>
    <name evidence="4" type="ORF">EDC14_100761</name>
</gene>
<evidence type="ECO:0000313" key="4">
    <source>
        <dbReference type="EMBL" id="TCL71599.1"/>
    </source>
</evidence>
<evidence type="ECO:0000256" key="1">
    <source>
        <dbReference type="ARBA" id="ARBA00022679"/>
    </source>
</evidence>
<evidence type="ECO:0000256" key="2">
    <source>
        <dbReference type="ARBA" id="ARBA00022777"/>
    </source>
</evidence>
<keyword evidence="5" id="KW-1185">Reference proteome</keyword>
<dbReference type="AlphaFoldDB" id="A0A4R1RYE7"/>
<proteinExistence type="predicted"/>
<reference evidence="4 5" key="1">
    <citation type="submission" date="2019-03" db="EMBL/GenBank/DDBJ databases">
        <title>Genomic Encyclopedia of Type Strains, Phase IV (KMG-IV): sequencing the most valuable type-strain genomes for metagenomic binning, comparative biology and taxonomic classification.</title>
        <authorList>
            <person name="Goeker M."/>
        </authorList>
    </citation>
    <scope>NUCLEOTIDE SEQUENCE [LARGE SCALE GENOMIC DNA]</scope>
    <source>
        <strain evidence="4 5">LX-B</strain>
    </source>
</reference>
<protein>
    <submittedName>
        <fullName evidence="4">Sugar/nucleoside kinase (Ribokinase family)</fullName>
    </submittedName>
</protein>
<feature type="domain" description="Carbohydrate kinase PfkB" evidence="3">
    <location>
        <begin position="36"/>
        <end position="313"/>
    </location>
</feature>
<dbReference type="SUPFAM" id="SSF53613">
    <property type="entry name" value="Ribokinase-like"/>
    <property type="match status" value="1"/>
</dbReference>
<dbReference type="InterPro" id="IPR011611">
    <property type="entry name" value="PfkB_dom"/>
</dbReference>
<comment type="caution">
    <text evidence="4">The sequence shown here is derived from an EMBL/GenBank/DDBJ whole genome shotgun (WGS) entry which is preliminary data.</text>
</comment>
<dbReference type="RefSeq" id="WP_243662851.1">
    <property type="nucleotide sequence ID" value="NZ_SLUN01000007.1"/>
</dbReference>
<evidence type="ECO:0000259" key="3">
    <source>
        <dbReference type="Pfam" id="PF00294"/>
    </source>
</evidence>
<organism evidence="4 5">
    <name type="scientific">Hydrogenispora ethanolica</name>
    <dbReference type="NCBI Taxonomy" id="1082276"/>
    <lineage>
        <taxon>Bacteria</taxon>
        <taxon>Bacillati</taxon>
        <taxon>Bacillota</taxon>
        <taxon>Hydrogenispora</taxon>
    </lineage>
</organism>
<dbReference type="GO" id="GO:0005829">
    <property type="term" value="C:cytosol"/>
    <property type="evidence" value="ECO:0007669"/>
    <property type="project" value="TreeGrafter"/>
</dbReference>
<dbReference type="EMBL" id="SLUN01000007">
    <property type="protein sequence ID" value="TCL71599.1"/>
    <property type="molecule type" value="Genomic_DNA"/>
</dbReference>
<dbReference type="Pfam" id="PF00294">
    <property type="entry name" value="PfkB"/>
    <property type="match status" value="1"/>
</dbReference>
<dbReference type="GO" id="GO:0016301">
    <property type="term" value="F:kinase activity"/>
    <property type="evidence" value="ECO:0007669"/>
    <property type="project" value="UniProtKB-KW"/>
</dbReference>
<sequence>MRNGIIAAGNWIVDQVKLIDAWPERGMLANILEEYRGTGGAPFNVLVDLAKLQSGLPLYAAGMIGRDPDGDFILEVLAQNGIDIRHMTRTAEQSTSITQVMTEAGSGVRTFFHSRGANALLDLEHLTGLETSAKIFHLGYLLLLDKLDGPDPQYGVKAARLLHRLREEGYRTSVDVVSEASDRFRRIVIPCLPYIDYLIVNEIEAGASVGYPLRDSDRQIVPAKLAAAAQTLLDSGVNQLVAVHFPEGAYAIPKGGRGVFVPSFEMESAAIKGTVGAGDAFCAAMLFGIHQDWPLFDTVRLANANARFCLTDATSTGGAVPLGVIREYLRTARPRPFEALFDKNQ</sequence>
<evidence type="ECO:0000313" key="5">
    <source>
        <dbReference type="Proteomes" id="UP000295008"/>
    </source>
</evidence>
<keyword evidence="2 4" id="KW-0418">Kinase</keyword>
<keyword evidence="1" id="KW-0808">Transferase</keyword>
<dbReference type="PANTHER" id="PTHR10584:SF166">
    <property type="entry name" value="RIBOKINASE"/>
    <property type="match status" value="1"/>
</dbReference>
<name>A0A4R1RYE7_HYDET</name>
<dbReference type="Gene3D" id="3.40.1190.20">
    <property type="match status" value="1"/>
</dbReference>
<dbReference type="PANTHER" id="PTHR10584">
    <property type="entry name" value="SUGAR KINASE"/>
    <property type="match status" value="1"/>
</dbReference>
<accession>A0A4R1RYE7</accession>